<dbReference type="Proteomes" id="UP000076727">
    <property type="component" value="Unassembled WGS sequence"/>
</dbReference>
<evidence type="ECO:0000313" key="1">
    <source>
        <dbReference type="EMBL" id="KZT63275.1"/>
    </source>
</evidence>
<sequence>MGYVSHGCLIHSSSTCGRQTCAYQSKSLRRRSLHDRVTVGDALVAKLDETNASEHSRSCSWKLYLQRITASSSCGSQSQSMPNPCRHQDSAFVPDHSQEDRASGTGIYICISSGHERRCVRVLRSVLLCLYGLKMRGPGRMDSDSRCRDMI</sequence>
<evidence type="ECO:0000313" key="2">
    <source>
        <dbReference type="Proteomes" id="UP000076727"/>
    </source>
</evidence>
<gene>
    <name evidence="1" type="ORF">DAEQUDRAFT_159381</name>
</gene>
<name>A0A165KL16_9APHY</name>
<reference evidence="1 2" key="1">
    <citation type="journal article" date="2016" name="Mol. Biol. Evol.">
        <title>Comparative Genomics of Early-Diverging Mushroom-Forming Fungi Provides Insights into the Origins of Lignocellulose Decay Capabilities.</title>
        <authorList>
            <person name="Nagy L.G."/>
            <person name="Riley R."/>
            <person name="Tritt A."/>
            <person name="Adam C."/>
            <person name="Daum C."/>
            <person name="Floudas D."/>
            <person name="Sun H."/>
            <person name="Yadav J.S."/>
            <person name="Pangilinan J."/>
            <person name="Larsson K.H."/>
            <person name="Matsuura K."/>
            <person name="Barry K."/>
            <person name="Labutti K."/>
            <person name="Kuo R."/>
            <person name="Ohm R.A."/>
            <person name="Bhattacharya S.S."/>
            <person name="Shirouzu T."/>
            <person name="Yoshinaga Y."/>
            <person name="Martin F.M."/>
            <person name="Grigoriev I.V."/>
            <person name="Hibbett D.S."/>
        </authorList>
    </citation>
    <scope>NUCLEOTIDE SEQUENCE [LARGE SCALE GENOMIC DNA]</scope>
    <source>
        <strain evidence="1 2">L-15889</strain>
    </source>
</reference>
<dbReference type="EMBL" id="KV429204">
    <property type="protein sequence ID" value="KZT63275.1"/>
    <property type="molecule type" value="Genomic_DNA"/>
</dbReference>
<protein>
    <submittedName>
        <fullName evidence="1">Uncharacterized protein</fullName>
    </submittedName>
</protein>
<accession>A0A165KL16</accession>
<proteinExistence type="predicted"/>
<dbReference type="AlphaFoldDB" id="A0A165KL16"/>
<organism evidence="1 2">
    <name type="scientific">Daedalea quercina L-15889</name>
    <dbReference type="NCBI Taxonomy" id="1314783"/>
    <lineage>
        <taxon>Eukaryota</taxon>
        <taxon>Fungi</taxon>
        <taxon>Dikarya</taxon>
        <taxon>Basidiomycota</taxon>
        <taxon>Agaricomycotina</taxon>
        <taxon>Agaricomycetes</taxon>
        <taxon>Polyporales</taxon>
        <taxon>Fomitopsis</taxon>
    </lineage>
</organism>
<keyword evidence="2" id="KW-1185">Reference proteome</keyword>